<accession>A0AAD8VXL5</accession>
<protein>
    <submittedName>
        <fullName evidence="1">Uncharacterized protein</fullName>
    </submittedName>
</protein>
<name>A0AAD8VXL5_LOLMU</name>
<reference evidence="1" key="1">
    <citation type="submission" date="2023-07" db="EMBL/GenBank/DDBJ databases">
        <title>A chromosome-level genome assembly of Lolium multiflorum.</title>
        <authorList>
            <person name="Chen Y."/>
            <person name="Copetti D."/>
            <person name="Kolliker R."/>
            <person name="Studer B."/>
        </authorList>
    </citation>
    <scope>NUCLEOTIDE SEQUENCE</scope>
    <source>
        <strain evidence="1">02402/16</strain>
        <tissue evidence="1">Leaf</tissue>
    </source>
</reference>
<dbReference type="AlphaFoldDB" id="A0AAD8VXL5"/>
<sequence length="81" mass="9204">MEWRPPNLLPPCRLFVWQLEIAKRLLSEDTSVSGRGVYTVLGISNTIANLHRGFEETLFDFSIKVDNTVSHLDPGFLLIFA</sequence>
<dbReference type="Proteomes" id="UP001231189">
    <property type="component" value="Unassembled WGS sequence"/>
</dbReference>
<gene>
    <name evidence="1" type="ORF">QYE76_026477</name>
</gene>
<keyword evidence="2" id="KW-1185">Reference proteome</keyword>
<evidence type="ECO:0000313" key="1">
    <source>
        <dbReference type="EMBL" id="KAK1620960.1"/>
    </source>
</evidence>
<organism evidence="1 2">
    <name type="scientific">Lolium multiflorum</name>
    <name type="common">Italian ryegrass</name>
    <name type="synonym">Lolium perenne subsp. multiflorum</name>
    <dbReference type="NCBI Taxonomy" id="4521"/>
    <lineage>
        <taxon>Eukaryota</taxon>
        <taxon>Viridiplantae</taxon>
        <taxon>Streptophyta</taxon>
        <taxon>Embryophyta</taxon>
        <taxon>Tracheophyta</taxon>
        <taxon>Spermatophyta</taxon>
        <taxon>Magnoliopsida</taxon>
        <taxon>Liliopsida</taxon>
        <taxon>Poales</taxon>
        <taxon>Poaceae</taxon>
        <taxon>BOP clade</taxon>
        <taxon>Pooideae</taxon>
        <taxon>Poodae</taxon>
        <taxon>Poeae</taxon>
        <taxon>Poeae Chloroplast Group 2 (Poeae type)</taxon>
        <taxon>Loliodinae</taxon>
        <taxon>Loliinae</taxon>
        <taxon>Lolium</taxon>
    </lineage>
</organism>
<proteinExistence type="predicted"/>
<evidence type="ECO:0000313" key="2">
    <source>
        <dbReference type="Proteomes" id="UP001231189"/>
    </source>
</evidence>
<dbReference type="EMBL" id="JAUUTY010000006">
    <property type="protein sequence ID" value="KAK1620960.1"/>
    <property type="molecule type" value="Genomic_DNA"/>
</dbReference>
<comment type="caution">
    <text evidence="1">The sequence shown here is derived from an EMBL/GenBank/DDBJ whole genome shotgun (WGS) entry which is preliminary data.</text>
</comment>